<evidence type="ECO:0000256" key="4">
    <source>
        <dbReference type="ARBA" id="ARBA00023136"/>
    </source>
</evidence>
<evidence type="ECO:0000313" key="7">
    <source>
        <dbReference type="Proteomes" id="UP001209076"/>
    </source>
</evidence>
<dbReference type="RefSeq" id="WP_262095430.1">
    <property type="nucleotide sequence ID" value="NZ_JAOEGN010000001.1"/>
</dbReference>
<feature type="transmembrane region" description="Helical" evidence="5">
    <location>
        <begin position="88"/>
        <end position="109"/>
    </location>
</feature>
<evidence type="ECO:0000256" key="3">
    <source>
        <dbReference type="ARBA" id="ARBA00022989"/>
    </source>
</evidence>
<dbReference type="InterPro" id="IPR019109">
    <property type="entry name" value="MamF_MmsF"/>
</dbReference>
<organism evidence="6 7">
    <name type="scientific">Paracholeplasma vituli</name>
    <dbReference type="NCBI Taxonomy" id="69473"/>
    <lineage>
        <taxon>Bacteria</taxon>
        <taxon>Bacillati</taxon>
        <taxon>Mycoplasmatota</taxon>
        <taxon>Mollicutes</taxon>
        <taxon>Acholeplasmatales</taxon>
        <taxon>Acholeplasmataceae</taxon>
        <taxon>Paracholeplasma</taxon>
    </lineage>
</organism>
<keyword evidence="4 5" id="KW-0472">Membrane</keyword>
<name>A0ABT2PX36_9MOLU</name>
<evidence type="ECO:0000256" key="5">
    <source>
        <dbReference type="SAM" id="Phobius"/>
    </source>
</evidence>
<keyword evidence="3 5" id="KW-1133">Transmembrane helix</keyword>
<sequence>MNNNKQVWGMDVRTLLMLGWLVQLIVPVGGMIAAIVLMTYFKDERNRDDFLTEGFRQISNFALIMYIISLVIGTVAGVFMLIPFIGMLIGIILFIVLGVYMIYSLYVYIKGAIEAGNGNIFKPGFSFEIFK</sequence>
<comment type="caution">
    <text evidence="6">The sequence shown here is derived from an EMBL/GenBank/DDBJ whole genome shotgun (WGS) entry which is preliminary data.</text>
</comment>
<comment type="subcellular location">
    <subcellularLocation>
        <location evidence="1">Membrane</location>
        <topology evidence="1">Multi-pass membrane protein</topology>
    </subcellularLocation>
</comment>
<dbReference type="Pfam" id="PF09685">
    <property type="entry name" value="MamF_MmsF"/>
    <property type="match status" value="1"/>
</dbReference>
<reference evidence="7" key="1">
    <citation type="submission" date="2023-07" db="EMBL/GenBank/DDBJ databases">
        <title>Novel Mycoplasma species identified in domestic and wild animals.</title>
        <authorList>
            <person name="Volokhov D.V."/>
            <person name="Furtak V.A."/>
            <person name="Zagorodnyaya T.A."/>
        </authorList>
    </citation>
    <scope>NUCLEOTIDE SEQUENCE [LARGE SCALE GENOMIC DNA]</scope>
    <source>
        <strain evidence="7">92-19</strain>
    </source>
</reference>
<feature type="transmembrane region" description="Helical" evidence="5">
    <location>
        <begin position="61"/>
        <end position="82"/>
    </location>
</feature>
<protein>
    <submittedName>
        <fullName evidence="6">DUF4870 domain-containing protein</fullName>
    </submittedName>
</protein>
<dbReference type="Proteomes" id="UP001209076">
    <property type="component" value="Unassembled WGS sequence"/>
</dbReference>
<keyword evidence="2 5" id="KW-0812">Transmembrane</keyword>
<keyword evidence="7" id="KW-1185">Reference proteome</keyword>
<evidence type="ECO:0000256" key="2">
    <source>
        <dbReference type="ARBA" id="ARBA00022692"/>
    </source>
</evidence>
<feature type="transmembrane region" description="Helical" evidence="5">
    <location>
        <begin position="20"/>
        <end position="41"/>
    </location>
</feature>
<evidence type="ECO:0000313" key="6">
    <source>
        <dbReference type="EMBL" id="MCU0104213.1"/>
    </source>
</evidence>
<proteinExistence type="predicted"/>
<evidence type="ECO:0000256" key="1">
    <source>
        <dbReference type="ARBA" id="ARBA00004141"/>
    </source>
</evidence>
<accession>A0ABT2PX36</accession>
<dbReference type="EMBL" id="JAOEGN010000001">
    <property type="protein sequence ID" value="MCU0104213.1"/>
    <property type="molecule type" value="Genomic_DNA"/>
</dbReference>
<gene>
    <name evidence="6" type="ORF">N7603_00865</name>
</gene>